<dbReference type="GO" id="GO:0005634">
    <property type="term" value="C:nucleus"/>
    <property type="evidence" value="ECO:0007669"/>
    <property type="project" value="TreeGrafter"/>
</dbReference>
<evidence type="ECO:0000313" key="4">
    <source>
        <dbReference type="Proteomes" id="UP001150538"/>
    </source>
</evidence>
<dbReference type="OrthoDB" id="247013at2759"/>
<dbReference type="InterPro" id="IPR013083">
    <property type="entry name" value="Znf_RING/FYVE/PHD"/>
</dbReference>
<dbReference type="InterPro" id="IPR027799">
    <property type="entry name" value="Rtf2_RING-finger"/>
</dbReference>
<keyword evidence="4" id="KW-1185">Reference proteome</keyword>
<comment type="caution">
    <text evidence="3">The sequence shown here is derived from an EMBL/GenBank/DDBJ whole genome shotgun (WGS) entry which is preliminary data.</text>
</comment>
<proteinExistence type="inferred from homology"/>
<name>A0A9W8A3S1_9FUNG</name>
<dbReference type="PANTHER" id="PTHR12775">
    <property type="entry name" value="PROTEIN C20ORF43 HOMOLOG"/>
    <property type="match status" value="1"/>
</dbReference>
<protein>
    <submittedName>
        <fullName evidence="3">Replication termination factor 2</fullName>
    </submittedName>
</protein>
<evidence type="ECO:0000256" key="2">
    <source>
        <dbReference type="SAM" id="MobiDB-lite"/>
    </source>
</evidence>
<feature type="compositionally biased region" description="Basic residues" evidence="2">
    <location>
        <begin position="187"/>
        <end position="198"/>
    </location>
</feature>
<dbReference type="GO" id="GO:0006274">
    <property type="term" value="P:DNA replication termination"/>
    <property type="evidence" value="ECO:0007669"/>
    <property type="project" value="TreeGrafter"/>
</dbReference>
<feature type="region of interest" description="Disordered" evidence="2">
    <location>
        <begin position="185"/>
        <end position="235"/>
    </location>
</feature>
<comment type="similarity">
    <text evidence="1">Belongs to the rtf2 family.</text>
</comment>
<dbReference type="PANTHER" id="PTHR12775:SF0">
    <property type="entry name" value="REPLICATION TERMINATION FACTOR 2"/>
    <property type="match status" value="1"/>
</dbReference>
<dbReference type="SUPFAM" id="SSF57850">
    <property type="entry name" value="RING/U-box"/>
    <property type="match status" value="2"/>
</dbReference>
<dbReference type="Gene3D" id="3.30.40.10">
    <property type="entry name" value="Zinc/RING finger domain, C3HC4 (zinc finger)"/>
    <property type="match status" value="1"/>
</dbReference>
<reference evidence="3" key="1">
    <citation type="submission" date="2022-07" db="EMBL/GenBank/DDBJ databases">
        <title>Phylogenomic reconstructions and comparative analyses of Kickxellomycotina fungi.</title>
        <authorList>
            <person name="Reynolds N.K."/>
            <person name="Stajich J.E."/>
            <person name="Barry K."/>
            <person name="Grigoriev I.V."/>
            <person name="Crous P."/>
            <person name="Smith M.E."/>
        </authorList>
    </citation>
    <scope>NUCLEOTIDE SEQUENCE</scope>
    <source>
        <strain evidence="3">NBRC 100468</strain>
    </source>
</reference>
<dbReference type="Proteomes" id="UP001150538">
    <property type="component" value="Unassembled WGS sequence"/>
</dbReference>
<evidence type="ECO:0000313" key="3">
    <source>
        <dbReference type="EMBL" id="KAJ1920453.1"/>
    </source>
</evidence>
<evidence type="ECO:0000256" key="1">
    <source>
        <dbReference type="ARBA" id="ARBA00009885"/>
    </source>
</evidence>
<accession>A0A9W8A3S1</accession>
<dbReference type="CDD" id="cd16653">
    <property type="entry name" value="RING-like_Rtf2"/>
    <property type="match status" value="1"/>
</dbReference>
<feature type="compositionally biased region" description="Basic and acidic residues" evidence="2">
    <location>
        <begin position="199"/>
        <end position="223"/>
    </location>
</feature>
<organism evidence="3 4">
    <name type="scientific">Mycoemilia scoparia</name>
    <dbReference type="NCBI Taxonomy" id="417184"/>
    <lineage>
        <taxon>Eukaryota</taxon>
        <taxon>Fungi</taxon>
        <taxon>Fungi incertae sedis</taxon>
        <taxon>Zoopagomycota</taxon>
        <taxon>Kickxellomycotina</taxon>
        <taxon>Kickxellomycetes</taxon>
        <taxon>Kickxellales</taxon>
        <taxon>Kickxellaceae</taxon>
        <taxon>Mycoemilia</taxon>
    </lineage>
</organism>
<dbReference type="InterPro" id="IPR006735">
    <property type="entry name" value="Rtf2"/>
</dbReference>
<dbReference type="Pfam" id="PF04641">
    <property type="entry name" value="Rtf2"/>
    <property type="match status" value="1"/>
</dbReference>
<gene>
    <name evidence="3" type="primary">rtf2</name>
    <name evidence="3" type="ORF">H4219_001290</name>
</gene>
<dbReference type="AlphaFoldDB" id="A0A9W8A3S1"/>
<sequence>MGNDGGSIPLRRELVKEKTKEEKADQRIQTITLWFYCALSKQPLKEPIVADHGGKLYNRESILEFLLDRKNAYGDADTICPYLKSLKDVKTLKLTRIASNEADKKPNIQHDIEMPTQFICPLTMREMNGRYPFVFLWSCGCVFLEKALAELKSTECPVCNEKFTQSEIVPINPLPEKQKSLIDTWKAQKKSSKRKKSSHSNEKSDSDGKKSSPPPKDKEDSNKRIKKEKPNSSVKINGTSVSRILEKYSTKNSALDGNAAIKGIFIDKSAPATNDSNFICKNTFNRYA</sequence>
<dbReference type="EMBL" id="JANBPU010000013">
    <property type="protein sequence ID" value="KAJ1920453.1"/>
    <property type="molecule type" value="Genomic_DNA"/>
</dbReference>